<keyword evidence="11" id="KW-1185">Reference proteome</keyword>
<dbReference type="GO" id="GO:0009073">
    <property type="term" value="P:aromatic amino acid family biosynthetic process"/>
    <property type="evidence" value="ECO:0007669"/>
    <property type="project" value="UniProtKB-KW"/>
</dbReference>
<keyword evidence="5 8" id="KW-0808">Transferase</keyword>
<dbReference type="InterPro" id="IPR006219">
    <property type="entry name" value="DAHP_synth_1"/>
</dbReference>
<accession>A0AAQ3MCT1</accession>
<protein>
    <recommendedName>
        <fullName evidence="8">Phospho-2-dehydro-3-deoxyheptonate aldolase</fullName>
        <ecNumber evidence="8">2.5.1.54</ecNumber>
    </recommendedName>
</protein>
<evidence type="ECO:0000256" key="8">
    <source>
        <dbReference type="PIRNR" id="PIRNR001361"/>
    </source>
</evidence>
<feature type="domain" description="DAHP synthetase I/KDSA" evidence="9">
    <location>
        <begin position="48"/>
        <end position="343"/>
    </location>
</feature>
<dbReference type="InterPro" id="IPR013785">
    <property type="entry name" value="Aldolase_TIM"/>
</dbReference>
<evidence type="ECO:0000256" key="3">
    <source>
        <dbReference type="ARBA" id="ARBA00007985"/>
    </source>
</evidence>
<reference evidence="10 11" key="1">
    <citation type="submission" date="2023-11" db="EMBL/GenBank/DDBJ databases">
        <title>An acidophilic fungus is an integral part of prey digestion in a carnivorous sundew plant.</title>
        <authorList>
            <person name="Tsai I.J."/>
        </authorList>
    </citation>
    <scope>NUCLEOTIDE SEQUENCE [LARGE SCALE GENOMIC DNA]</scope>
    <source>
        <strain evidence="10">169a</strain>
    </source>
</reference>
<keyword evidence="6 8" id="KW-0057">Aromatic amino acid biosynthesis</keyword>
<proteinExistence type="inferred from homology"/>
<dbReference type="NCBIfam" id="TIGR00034">
    <property type="entry name" value="aroFGH"/>
    <property type="match status" value="1"/>
</dbReference>
<gene>
    <name evidence="10" type="ORF">R9X50_00566000</name>
</gene>
<comment type="function">
    <text evidence="1">Stereospecific condensation of phosphoenolpyruvate (PEP) and D-erythrose-4-phosphate (E4P) giving rise to 3-deoxy-D-arabino-heptulosonate-7-phosphate (DAHP).</text>
</comment>
<comment type="similarity">
    <text evidence="3 8">Belongs to the class-I DAHP synthase family.</text>
</comment>
<comment type="catalytic activity">
    <reaction evidence="7 8">
        <text>D-erythrose 4-phosphate + phosphoenolpyruvate + H2O = 7-phospho-2-dehydro-3-deoxy-D-arabino-heptonate + phosphate</text>
        <dbReference type="Rhea" id="RHEA:14717"/>
        <dbReference type="ChEBI" id="CHEBI:15377"/>
        <dbReference type="ChEBI" id="CHEBI:16897"/>
        <dbReference type="ChEBI" id="CHEBI:43474"/>
        <dbReference type="ChEBI" id="CHEBI:58394"/>
        <dbReference type="ChEBI" id="CHEBI:58702"/>
        <dbReference type="EC" id="2.5.1.54"/>
    </reaction>
</comment>
<evidence type="ECO:0000256" key="4">
    <source>
        <dbReference type="ARBA" id="ARBA00022605"/>
    </source>
</evidence>
<evidence type="ECO:0000256" key="1">
    <source>
        <dbReference type="ARBA" id="ARBA00003726"/>
    </source>
</evidence>
<dbReference type="GO" id="GO:0003849">
    <property type="term" value="F:3-deoxy-7-phosphoheptulonate synthase activity"/>
    <property type="evidence" value="ECO:0007669"/>
    <property type="project" value="UniProtKB-EC"/>
</dbReference>
<keyword evidence="4 8" id="KW-0028">Amino-acid biosynthesis</keyword>
<dbReference type="PANTHER" id="PTHR21225:SF12">
    <property type="entry name" value="PHOSPHO-2-DEHYDRO-3-DEOXYHEPTONATE ALDOLASE, TYROSINE-INHIBITED"/>
    <property type="match status" value="1"/>
</dbReference>
<organism evidence="10 11">
    <name type="scientific">Acrodontium crateriforme</name>
    <dbReference type="NCBI Taxonomy" id="150365"/>
    <lineage>
        <taxon>Eukaryota</taxon>
        <taxon>Fungi</taxon>
        <taxon>Dikarya</taxon>
        <taxon>Ascomycota</taxon>
        <taxon>Pezizomycotina</taxon>
        <taxon>Dothideomycetes</taxon>
        <taxon>Dothideomycetidae</taxon>
        <taxon>Mycosphaerellales</taxon>
        <taxon>Teratosphaeriaceae</taxon>
        <taxon>Acrodontium</taxon>
    </lineage>
</organism>
<dbReference type="Pfam" id="PF00793">
    <property type="entry name" value="DAHP_synth_1"/>
    <property type="match status" value="1"/>
</dbReference>
<dbReference type="Proteomes" id="UP001303373">
    <property type="component" value="Chromosome 9"/>
</dbReference>
<dbReference type="GO" id="GO:0005737">
    <property type="term" value="C:cytoplasm"/>
    <property type="evidence" value="ECO:0007669"/>
    <property type="project" value="TreeGrafter"/>
</dbReference>
<dbReference type="Gene3D" id="3.20.20.70">
    <property type="entry name" value="Aldolase class I"/>
    <property type="match status" value="1"/>
</dbReference>
<sequence>MAADEINVSSDDVRVLGYDPLIPPQLLTSELPAPPKSLSAVLQGRKSAQDIIHQRDDRLLVVVGPCSLHDPQAAVEYCSRLVEVADKLKDHLLIIMRAYLEKPRTTVGWKGLINDPDIDESYQINKGLRVSRKLFCDLTSQGMPIATEMLDTISPQFLADLISLGAIGARTTESQLHRELASGLSFPMGFKNGTDGSLGVAIDAIGAAAAKHHFMGVTKQGLAAITRTAGNPDCFVILRGGTQGTNYDAESVAKTREGLRKKGQAEVMMIDCSHGNSLKNHNNQPKVASAVAAQLRAGETGIVGVMIESNLGAGNQKVPPEGPAGLKKGVSITDACIDWDTTIGVLEELASAVNERRTKNKCANGAAQ</sequence>
<dbReference type="EMBL" id="CP138588">
    <property type="protein sequence ID" value="WPH02792.1"/>
    <property type="molecule type" value="Genomic_DNA"/>
</dbReference>
<dbReference type="PIRSF" id="PIRSF001361">
    <property type="entry name" value="DAHP_synthase"/>
    <property type="match status" value="1"/>
</dbReference>
<evidence type="ECO:0000256" key="7">
    <source>
        <dbReference type="ARBA" id="ARBA00047508"/>
    </source>
</evidence>
<evidence type="ECO:0000256" key="5">
    <source>
        <dbReference type="ARBA" id="ARBA00022679"/>
    </source>
</evidence>
<evidence type="ECO:0000259" key="9">
    <source>
        <dbReference type="Pfam" id="PF00793"/>
    </source>
</evidence>
<name>A0AAQ3MCT1_9PEZI</name>
<evidence type="ECO:0000256" key="6">
    <source>
        <dbReference type="ARBA" id="ARBA00023141"/>
    </source>
</evidence>
<evidence type="ECO:0000313" key="11">
    <source>
        <dbReference type="Proteomes" id="UP001303373"/>
    </source>
</evidence>
<dbReference type="EC" id="2.5.1.54" evidence="8"/>
<comment type="pathway">
    <text evidence="2">Metabolic intermediate biosynthesis; chorismate biosynthesis; chorismate from D-erythrose 4-phosphate and phosphoenolpyruvate: step 1/7.</text>
</comment>
<dbReference type="AlphaFoldDB" id="A0AAQ3MCT1"/>
<evidence type="ECO:0000313" key="10">
    <source>
        <dbReference type="EMBL" id="WPH02792.1"/>
    </source>
</evidence>
<evidence type="ECO:0000256" key="2">
    <source>
        <dbReference type="ARBA" id="ARBA00004688"/>
    </source>
</evidence>
<dbReference type="GO" id="GO:0008652">
    <property type="term" value="P:amino acid biosynthetic process"/>
    <property type="evidence" value="ECO:0007669"/>
    <property type="project" value="UniProtKB-KW"/>
</dbReference>
<dbReference type="SUPFAM" id="SSF51569">
    <property type="entry name" value="Aldolase"/>
    <property type="match status" value="1"/>
</dbReference>
<dbReference type="FunFam" id="3.20.20.70:FF:000005">
    <property type="entry name" value="Phospho-2-dehydro-3-deoxyheptonate aldolase"/>
    <property type="match status" value="1"/>
</dbReference>
<dbReference type="NCBIfam" id="NF009395">
    <property type="entry name" value="PRK12755.1"/>
    <property type="match status" value="1"/>
</dbReference>
<dbReference type="InterPro" id="IPR006218">
    <property type="entry name" value="DAHP1/KDSA"/>
</dbReference>
<dbReference type="PANTHER" id="PTHR21225">
    <property type="entry name" value="PHOSPHO-2-DEHYDRO-3-DEOXYHEPTONATE ALDOLASE DAHP SYNTHETASE"/>
    <property type="match status" value="1"/>
</dbReference>